<evidence type="ECO:0000256" key="1">
    <source>
        <dbReference type="ARBA" id="ARBA00001933"/>
    </source>
</evidence>
<sequence>MFDSTCVSSGKNDFIAESSEDKPPQRAETVHELLTRLGGDMEEIERVKRVYPMKISSHFLALIQEKGDPIWRQAVPSAEELADFRNVADPLSEGRDTKVPGLIHRYPDRVLLLVSSKCAMYCRFCTRKRSVGRVEQTPMQQIFKGIDYIRGHPEVRDVLLSGGDPLLRTNRELDIILRELRSIPHVEIIRIGTRVPSVMPERVTPRLVKVLKKYHPLYMNLHFEHPREINPESERALKLLADAGIPLGSQTVLLRGVNDDPEVMKELMQKLVKNRVRPYYIYLCDLVKGVEHFRTPLQAGFDVIHHLQGHTSGLCVPHLIIDSPGGGKIPILPPDYLLASDEERAVISNFKGEVYEYPNPRI</sequence>
<proteinExistence type="predicted"/>
<feature type="domain" description="Radical SAM core" evidence="11">
    <location>
        <begin position="104"/>
        <end position="314"/>
    </location>
</feature>
<feature type="binding site" evidence="9">
    <location>
        <position position="122"/>
    </location>
    <ligand>
        <name>[4Fe-4S] cluster</name>
        <dbReference type="ChEBI" id="CHEBI:49883"/>
        <note>4Fe-4S-S-AdoMet</note>
    </ligand>
</feature>
<dbReference type="SFLD" id="SFLDS00029">
    <property type="entry name" value="Radical_SAM"/>
    <property type="match status" value="1"/>
</dbReference>
<dbReference type="InterPro" id="IPR003739">
    <property type="entry name" value="Lys_aminomutase/Glu_NH3_mut"/>
</dbReference>
<reference evidence="14 15" key="2">
    <citation type="journal article" date="2015" name="MBio">
        <title>Genome-Resolved Metagenomic Analysis Reveals Roles for Candidate Phyla and Other Microbial Community Members in Biogeochemical Transformations in Oil Reservoirs.</title>
        <authorList>
            <person name="Hu P."/>
            <person name="Tom L."/>
            <person name="Singh A."/>
            <person name="Thomas B.C."/>
            <person name="Baker B.J."/>
            <person name="Piceno Y.M."/>
            <person name="Andersen G.L."/>
            <person name="Banfield J.F."/>
        </authorList>
    </citation>
    <scope>NUCLEOTIDE SEQUENCE [LARGE SCALE GENOMIC DNA]</scope>
    <source>
        <strain evidence="12">57_489</strain>
    </source>
</reference>
<feature type="binding site" evidence="9">
    <location>
        <position position="125"/>
    </location>
    <ligand>
        <name>[4Fe-4S] cluster</name>
        <dbReference type="ChEBI" id="CHEBI:49883"/>
        <note>4Fe-4S-S-AdoMet</note>
    </ligand>
</feature>
<feature type="region of interest" description="Disordered" evidence="10">
    <location>
        <begin position="1"/>
        <end position="27"/>
    </location>
</feature>
<dbReference type="Pfam" id="PF04055">
    <property type="entry name" value="Radical_SAM"/>
    <property type="match status" value="1"/>
</dbReference>
<keyword evidence="7 9" id="KW-0411">Iron-sulfur</keyword>
<evidence type="ECO:0000256" key="3">
    <source>
        <dbReference type="ARBA" id="ARBA00022691"/>
    </source>
</evidence>
<keyword evidence="5" id="KW-0663">Pyridoxal phosphate</keyword>
<dbReference type="InterPro" id="IPR007197">
    <property type="entry name" value="rSAM"/>
</dbReference>
<dbReference type="GO" id="GO:0051539">
    <property type="term" value="F:4 iron, 4 sulfur cluster binding"/>
    <property type="evidence" value="ECO:0007669"/>
    <property type="project" value="UniProtKB-KW"/>
</dbReference>
<evidence type="ECO:0000256" key="6">
    <source>
        <dbReference type="ARBA" id="ARBA00023004"/>
    </source>
</evidence>
<keyword evidence="3" id="KW-0949">S-adenosyl-L-methionine</keyword>
<evidence type="ECO:0000256" key="10">
    <source>
        <dbReference type="SAM" id="MobiDB-lite"/>
    </source>
</evidence>
<dbReference type="PROSITE" id="PS51918">
    <property type="entry name" value="RADICAL_SAM"/>
    <property type="match status" value="1"/>
</dbReference>
<evidence type="ECO:0000256" key="2">
    <source>
        <dbReference type="ARBA" id="ARBA00022485"/>
    </source>
</evidence>
<feature type="compositionally biased region" description="Polar residues" evidence="10">
    <location>
        <begin position="1"/>
        <end position="11"/>
    </location>
</feature>
<dbReference type="NCBIfam" id="TIGR00238">
    <property type="entry name" value="KamA family radical SAM protein"/>
    <property type="match status" value="1"/>
</dbReference>
<keyword evidence="4 9" id="KW-0479">Metal-binding</keyword>
<dbReference type="SFLD" id="SFLDG01070">
    <property type="entry name" value="PLP-dependent"/>
    <property type="match status" value="1"/>
</dbReference>
<dbReference type="PIRSF" id="PIRSF004911">
    <property type="entry name" value="DUF160"/>
    <property type="match status" value="1"/>
</dbReference>
<dbReference type="SUPFAM" id="SSF102114">
    <property type="entry name" value="Radical SAM enzymes"/>
    <property type="match status" value="1"/>
</dbReference>
<accession>A0A101FUA6</accession>
<evidence type="ECO:0000313" key="14">
    <source>
        <dbReference type="Proteomes" id="UP000053961"/>
    </source>
</evidence>
<dbReference type="EMBL" id="LGFT01000020">
    <property type="protein sequence ID" value="KUK44628.1"/>
    <property type="molecule type" value="Genomic_DNA"/>
</dbReference>
<dbReference type="PANTHER" id="PTHR30538">
    <property type="entry name" value="LYSINE 2,3-AMINOMUTASE-RELATED"/>
    <property type="match status" value="1"/>
</dbReference>
<dbReference type="EMBL" id="LGHB01000025">
    <property type="protein sequence ID" value="KUK95837.1"/>
    <property type="molecule type" value="Genomic_DNA"/>
</dbReference>
<evidence type="ECO:0000256" key="9">
    <source>
        <dbReference type="PIRSR" id="PIRSR004911-1"/>
    </source>
</evidence>
<protein>
    <submittedName>
        <fullName evidence="12">L-lysine 2,3-aminomutase</fullName>
    </submittedName>
</protein>
<name>A0A101FUA6_9EURY</name>
<dbReference type="GO" id="GO:0046872">
    <property type="term" value="F:metal ion binding"/>
    <property type="evidence" value="ECO:0007669"/>
    <property type="project" value="UniProtKB-KW"/>
</dbReference>
<keyword evidence="8" id="KW-0413">Isomerase</keyword>
<evidence type="ECO:0000259" key="11">
    <source>
        <dbReference type="PROSITE" id="PS51918"/>
    </source>
</evidence>
<dbReference type="Proteomes" id="UP000057043">
    <property type="component" value="Unassembled WGS sequence"/>
</dbReference>
<dbReference type="InterPro" id="IPR013785">
    <property type="entry name" value="Aldolase_TIM"/>
</dbReference>
<comment type="cofactor">
    <cofactor evidence="1">
        <name>pyridoxal 5'-phosphate</name>
        <dbReference type="ChEBI" id="CHEBI:597326"/>
    </cofactor>
</comment>
<evidence type="ECO:0000313" key="15">
    <source>
        <dbReference type="Proteomes" id="UP000057043"/>
    </source>
</evidence>
<evidence type="ECO:0000256" key="7">
    <source>
        <dbReference type="ARBA" id="ARBA00023014"/>
    </source>
</evidence>
<dbReference type="CDD" id="cd01335">
    <property type="entry name" value="Radical_SAM"/>
    <property type="match status" value="1"/>
</dbReference>
<keyword evidence="2 9" id="KW-0004">4Fe-4S</keyword>
<reference evidence="13" key="1">
    <citation type="journal article" date="2015" name="MBio">
        <title>Genome-resolved metagenomic analysis reveals roles for candidate phyla and other microbial community members in biogeochemical transformations in oil reservoirs.</title>
        <authorList>
            <person name="Hu P."/>
            <person name="Tom L."/>
            <person name="Singh A."/>
            <person name="Thomas B.C."/>
            <person name="Baker B.J."/>
            <person name="Piceno Y.M."/>
            <person name="Andersen G.L."/>
            <person name="Banfield J.F."/>
        </authorList>
    </citation>
    <scope>NUCLEOTIDE SEQUENCE [LARGE SCALE GENOMIC DNA]</scope>
    <source>
        <strain evidence="13">56_747</strain>
    </source>
</reference>
<dbReference type="InterPro" id="IPR025895">
    <property type="entry name" value="LAM_C_dom"/>
</dbReference>
<evidence type="ECO:0000256" key="4">
    <source>
        <dbReference type="ARBA" id="ARBA00022723"/>
    </source>
</evidence>
<dbReference type="GO" id="GO:0016853">
    <property type="term" value="F:isomerase activity"/>
    <property type="evidence" value="ECO:0007669"/>
    <property type="project" value="UniProtKB-KW"/>
</dbReference>
<evidence type="ECO:0000313" key="12">
    <source>
        <dbReference type="EMBL" id="KUK44628.1"/>
    </source>
</evidence>
<dbReference type="PATRIC" id="fig|301375.6.peg.722"/>
<dbReference type="Pfam" id="PF12544">
    <property type="entry name" value="LAM_C"/>
    <property type="match status" value="1"/>
</dbReference>
<organism evidence="12 15">
    <name type="scientific">Methanothrix harundinacea</name>
    <dbReference type="NCBI Taxonomy" id="301375"/>
    <lineage>
        <taxon>Archaea</taxon>
        <taxon>Methanobacteriati</taxon>
        <taxon>Methanobacteriota</taxon>
        <taxon>Stenosarchaea group</taxon>
        <taxon>Methanomicrobia</taxon>
        <taxon>Methanotrichales</taxon>
        <taxon>Methanotrichaceae</taxon>
        <taxon>Methanothrix</taxon>
    </lineage>
</organism>
<dbReference type="InterPro" id="IPR058240">
    <property type="entry name" value="rSAM_sf"/>
</dbReference>
<dbReference type="Proteomes" id="UP000053961">
    <property type="component" value="Unassembled WGS sequence"/>
</dbReference>
<gene>
    <name evidence="12" type="ORF">XD72_1000</name>
    <name evidence="13" type="ORF">XE07_1558</name>
</gene>
<dbReference type="PANTHER" id="PTHR30538:SF1">
    <property type="entry name" value="L-LYSINE 2,3-AMINOMUTASE"/>
    <property type="match status" value="1"/>
</dbReference>
<dbReference type="Gene3D" id="3.20.20.70">
    <property type="entry name" value="Aldolase class I"/>
    <property type="match status" value="1"/>
</dbReference>
<keyword evidence="6" id="KW-0408">Iron</keyword>
<evidence type="ECO:0000256" key="8">
    <source>
        <dbReference type="ARBA" id="ARBA00023235"/>
    </source>
</evidence>
<feature type="binding site" evidence="9">
    <location>
        <position position="118"/>
    </location>
    <ligand>
        <name>[4Fe-4S] cluster</name>
        <dbReference type="ChEBI" id="CHEBI:49883"/>
        <note>4Fe-4S-S-AdoMet</note>
    </ligand>
</feature>
<comment type="caution">
    <text evidence="12">The sequence shown here is derived from an EMBL/GenBank/DDBJ whole genome shotgun (WGS) entry which is preliminary data.</text>
</comment>
<evidence type="ECO:0000256" key="5">
    <source>
        <dbReference type="ARBA" id="ARBA00022898"/>
    </source>
</evidence>
<dbReference type="AlphaFoldDB" id="A0A101FUA6"/>
<evidence type="ECO:0000313" key="13">
    <source>
        <dbReference type="EMBL" id="KUK95837.1"/>
    </source>
</evidence>